<dbReference type="eggNOG" id="COG2375">
    <property type="taxonomic scope" value="Bacteria"/>
</dbReference>
<gene>
    <name evidence="2" type="ordered locus">sce8821</name>
</gene>
<dbReference type="AlphaFoldDB" id="A9G587"/>
<name>A9G587_SORC5</name>
<evidence type="ECO:0000313" key="2">
    <source>
        <dbReference type="EMBL" id="CAN98993.1"/>
    </source>
</evidence>
<sequence length="270" mass="27945">MHHGARSGAPAAPLAVATTLVGAAALLPWRTPGSLHAFSRSGAVALTTLTRMASGKGRLLGLLGGLVLTEAKVQAVDTPHPLYRRVVLEGEGLRARSWQPGDKIQVLLPSNDVRTYTPIDWADGRTTLLLHAHGSAPGARWTEAVRPGDVVRFVGPQRSLRLGGAGLLTGDETSLGVAASARRLGAHAVLRVANVPAAEAAARSLDVSVDLAGSDEEAAALLRERAAGVATAVACGGGAWIQRAREVLRAAGVREVRAKAYWIAGKTGID</sequence>
<accession>A9G587</accession>
<dbReference type="GO" id="GO:0016491">
    <property type="term" value="F:oxidoreductase activity"/>
    <property type="evidence" value="ECO:0007669"/>
    <property type="project" value="InterPro"/>
</dbReference>
<protein>
    <submittedName>
        <fullName evidence="2">Exported protein</fullName>
    </submittedName>
</protein>
<dbReference type="KEGG" id="scl:sce8821"/>
<reference evidence="2 3" key="1">
    <citation type="journal article" date="2007" name="Nat. Biotechnol.">
        <title>Complete genome sequence of the myxobacterium Sorangium cellulosum.</title>
        <authorList>
            <person name="Schneiker S."/>
            <person name="Perlova O."/>
            <person name="Kaiser O."/>
            <person name="Gerth K."/>
            <person name="Alici A."/>
            <person name="Altmeyer M.O."/>
            <person name="Bartels D."/>
            <person name="Bekel T."/>
            <person name="Beyer S."/>
            <person name="Bode E."/>
            <person name="Bode H.B."/>
            <person name="Bolten C.J."/>
            <person name="Choudhuri J.V."/>
            <person name="Doss S."/>
            <person name="Elnakady Y.A."/>
            <person name="Frank B."/>
            <person name="Gaigalat L."/>
            <person name="Goesmann A."/>
            <person name="Groeger C."/>
            <person name="Gross F."/>
            <person name="Jelsbak L."/>
            <person name="Jelsbak L."/>
            <person name="Kalinowski J."/>
            <person name="Kegler C."/>
            <person name="Knauber T."/>
            <person name="Konietzny S."/>
            <person name="Kopp M."/>
            <person name="Krause L."/>
            <person name="Krug D."/>
            <person name="Linke B."/>
            <person name="Mahmud T."/>
            <person name="Martinez-Arias R."/>
            <person name="McHardy A.C."/>
            <person name="Merai M."/>
            <person name="Meyer F."/>
            <person name="Mormann S."/>
            <person name="Munoz-Dorado J."/>
            <person name="Perez J."/>
            <person name="Pradella S."/>
            <person name="Rachid S."/>
            <person name="Raddatz G."/>
            <person name="Rosenau F."/>
            <person name="Rueckert C."/>
            <person name="Sasse F."/>
            <person name="Scharfe M."/>
            <person name="Schuster S.C."/>
            <person name="Suen G."/>
            <person name="Treuner-Lange A."/>
            <person name="Velicer G.J."/>
            <person name="Vorholter F.-J."/>
            <person name="Weissman K.J."/>
            <person name="Welch R.D."/>
            <person name="Wenzel S.C."/>
            <person name="Whitworth D.E."/>
            <person name="Wilhelm S."/>
            <person name="Wittmann C."/>
            <person name="Bloecker H."/>
            <person name="Puehler A."/>
            <person name="Mueller R."/>
        </authorList>
    </citation>
    <scope>NUCLEOTIDE SEQUENCE [LARGE SCALE GENOMIC DNA]</scope>
    <source>
        <strain evidence="3">So ce56</strain>
    </source>
</reference>
<dbReference type="HOGENOM" id="CLU_085038_0_0_7"/>
<dbReference type="SUPFAM" id="SSF63380">
    <property type="entry name" value="Riboflavin synthase domain-like"/>
    <property type="match status" value="1"/>
</dbReference>
<dbReference type="InterPro" id="IPR013113">
    <property type="entry name" value="SIP_FAD-bd"/>
</dbReference>
<dbReference type="Proteomes" id="UP000002139">
    <property type="component" value="Chromosome"/>
</dbReference>
<dbReference type="InterPro" id="IPR017927">
    <property type="entry name" value="FAD-bd_FR_type"/>
</dbReference>
<dbReference type="InterPro" id="IPR017938">
    <property type="entry name" value="Riboflavin_synthase-like_b-brl"/>
</dbReference>
<feature type="domain" description="FAD-binding FR-type" evidence="1">
    <location>
        <begin position="63"/>
        <end position="163"/>
    </location>
</feature>
<dbReference type="Gene3D" id="2.40.30.10">
    <property type="entry name" value="Translation factors"/>
    <property type="match status" value="1"/>
</dbReference>
<dbReference type="Pfam" id="PF08021">
    <property type="entry name" value="FAD_binding_9"/>
    <property type="match status" value="1"/>
</dbReference>
<dbReference type="PROSITE" id="PS51384">
    <property type="entry name" value="FAD_FR"/>
    <property type="match status" value="1"/>
</dbReference>
<keyword evidence="3" id="KW-1185">Reference proteome</keyword>
<organism evidence="2 3">
    <name type="scientific">Sorangium cellulosum (strain So ce56)</name>
    <name type="common">Polyangium cellulosum (strain So ce56)</name>
    <dbReference type="NCBI Taxonomy" id="448385"/>
    <lineage>
        <taxon>Bacteria</taxon>
        <taxon>Pseudomonadati</taxon>
        <taxon>Myxococcota</taxon>
        <taxon>Polyangia</taxon>
        <taxon>Polyangiales</taxon>
        <taxon>Polyangiaceae</taxon>
        <taxon>Sorangium</taxon>
    </lineage>
</organism>
<dbReference type="EMBL" id="AM746676">
    <property type="protein sequence ID" value="CAN98993.1"/>
    <property type="molecule type" value="Genomic_DNA"/>
</dbReference>
<dbReference type="STRING" id="448385.sce8821"/>
<proteinExistence type="predicted"/>
<evidence type="ECO:0000313" key="3">
    <source>
        <dbReference type="Proteomes" id="UP000002139"/>
    </source>
</evidence>
<evidence type="ECO:0000259" key="1">
    <source>
        <dbReference type="PROSITE" id="PS51384"/>
    </source>
</evidence>